<dbReference type="InterPro" id="IPR011051">
    <property type="entry name" value="RmlC_Cupin_sf"/>
</dbReference>
<comment type="caution">
    <text evidence="6">The sequence shown here is derived from an EMBL/GenBank/DDBJ whole genome shotgun (WGS) entry which is preliminary data.</text>
</comment>
<feature type="compositionally biased region" description="Basic and acidic residues" evidence="3">
    <location>
        <begin position="1"/>
        <end position="13"/>
    </location>
</feature>
<evidence type="ECO:0000256" key="3">
    <source>
        <dbReference type="SAM" id="MobiDB-lite"/>
    </source>
</evidence>
<evidence type="ECO:0000256" key="2">
    <source>
        <dbReference type="RuleBase" id="RU003457"/>
    </source>
</evidence>
<reference evidence="6 7" key="1">
    <citation type="journal article" date="2019" name="Int. J. Syst. Evol. Microbiol.">
        <title>The Global Catalogue of Microorganisms (GCM) 10K type strain sequencing project: providing services to taxonomists for standard genome sequencing and annotation.</title>
        <authorList>
            <consortium name="The Broad Institute Genomics Platform"/>
            <consortium name="The Broad Institute Genome Sequencing Center for Infectious Disease"/>
            <person name="Wu L."/>
            <person name="Ma J."/>
        </authorList>
    </citation>
    <scope>NUCLEOTIDE SEQUENCE [LARGE SCALE GENOMIC DNA]</scope>
    <source>
        <strain evidence="6 7">CGMCC 1.3239</strain>
    </source>
</reference>
<dbReference type="PANTHER" id="PTHR43212:SF3">
    <property type="entry name" value="QUERCETIN 2,3-DIOXYGENASE"/>
    <property type="match status" value="1"/>
</dbReference>
<dbReference type="PANTHER" id="PTHR43212">
    <property type="entry name" value="QUERCETIN 2,3-DIOXYGENASE"/>
    <property type="match status" value="1"/>
</dbReference>
<dbReference type="EMBL" id="JBHSWW010000138">
    <property type="protein sequence ID" value="MFC6753757.1"/>
    <property type="molecule type" value="Genomic_DNA"/>
</dbReference>
<feature type="domain" description="Quercetin 2,3-dioxygenase C-terminal cupin" evidence="5">
    <location>
        <begin position="156"/>
        <end position="218"/>
    </location>
</feature>
<evidence type="ECO:0000256" key="1">
    <source>
        <dbReference type="ARBA" id="ARBA00008416"/>
    </source>
</evidence>
<comment type="similarity">
    <text evidence="1 2">Belongs to the pirin family.</text>
</comment>
<evidence type="ECO:0000259" key="5">
    <source>
        <dbReference type="Pfam" id="PF17954"/>
    </source>
</evidence>
<dbReference type="Gene3D" id="2.60.120.10">
    <property type="entry name" value="Jelly Rolls"/>
    <property type="match status" value="2"/>
</dbReference>
<proteinExistence type="inferred from homology"/>
<dbReference type="SUPFAM" id="SSF51182">
    <property type="entry name" value="RmlC-like cupins"/>
    <property type="match status" value="1"/>
</dbReference>
<keyword evidence="7" id="KW-1185">Reference proteome</keyword>
<dbReference type="RefSeq" id="WP_379781649.1">
    <property type="nucleotide sequence ID" value="NZ_JBHSWW010000138.1"/>
</dbReference>
<dbReference type="Pfam" id="PF17954">
    <property type="entry name" value="Pirin_C_2"/>
    <property type="match status" value="1"/>
</dbReference>
<sequence length="283" mass="29925">MDGNGRRTDDAGSHRPRSNVVQDQGSFRTRFNFPGRAVPGHDDHGYGPLSTVVESFMDPDTLISMHPHRNEEIVSWVPAGVMRHDDREGNDLVTDAENVLAMNAGSGFWHAEYTAPDDPPLRMLQIFVRPHGLGLDPGIQHAPLPDPVPGEWRRVFGPDGSDAPVTVRNAVDLYDVRLDANTSVDLPAEPGRDVYLYVFEGSVALNGSGADGVGADGAGADGVGADGAGTQGPGVGDERLSETESAVVEEGSAVTLTASEDAVLVAFLIDPDAPITRQGTIGR</sequence>
<protein>
    <submittedName>
        <fullName evidence="6">Pirin family protein</fullName>
    </submittedName>
</protein>
<dbReference type="InterPro" id="IPR041602">
    <property type="entry name" value="Quercetinase_C"/>
</dbReference>
<feature type="region of interest" description="Disordered" evidence="3">
    <location>
        <begin position="1"/>
        <end position="26"/>
    </location>
</feature>
<feature type="domain" description="Pirin N-terminal" evidence="4">
    <location>
        <begin position="63"/>
        <end position="128"/>
    </location>
</feature>
<name>A0ABD5SAS6_9EURY</name>
<evidence type="ECO:0000313" key="7">
    <source>
        <dbReference type="Proteomes" id="UP001596442"/>
    </source>
</evidence>
<accession>A0ABD5SAS6</accession>
<dbReference type="InterPro" id="IPR014710">
    <property type="entry name" value="RmlC-like_jellyroll"/>
</dbReference>
<dbReference type="Proteomes" id="UP001596442">
    <property type="component" value="Unassembled WGS sequence"/>
</dbReference>
<dbReference type="AlphaFoldDB" id="A0ABD5SAS6"/>
<dbReference type="Pfam" id="PF02678">
    <property type="entry name" value="Pirin"/>
    <property type="match status" value="1"/>
</dbReference>
<evidence type="ECO:0000313" key="6">
    <source>
        <dbReference type="EMBL" id="MFC6753757.1"/>
    </source>
</evidence>
<dbReference type="InterPro" id="IPR003829">
    <property type="entry name" value="Pirin_N_dom"/>
</dbReference>
<dbReference type="InterPro" id="IPR012093">
    <property type="entry name" value="Pirin"/>
</dbReference>
<evidence type="ECO:0000259" key="4">
    <source>
        <dbReference type="Pfam" id="PF02678"/>
    </source>
</evidence>
<organism evidence="6 7">
    <name type="scientific">Halorubrum tibetense</name>
    <dbReference type="NCBI Taxonomy" id="175631"/>
    <lineage>
        <taxon>Archaea</taxon>
        <taxon>Methanobacteriati</taxon>
        <taxon>Methanobacteriota</taxon>
        <taxon>Stenosarchaea group</taxon>
        <taxon>Halobacteria</taxon>
        <taxon>Halobacteriales</taxon>
        <taxon>Haloferacaceae</taxon>
        <taxon>Halorubrum</taxon>
    </lineage>
</organism>
<gene>
    <name evidence="6" type="ORF">ACFQEU_09835</name>
</gene>